<keyword evidence="3" id="KW-1185">Reference proteome</keyword>
<dbReference type="EMBL" id="BLXT01002860">
    <property type="protein sequence ID" value="GFN98459.1"/>
    <property type="molecule type" value="Genomic_DNA"/>
</dbReference>
<gene>
    <name evidence="2" type="ORF">PoB_002496500</name>
</gene>
<evidence type="ECO:0000259" key="1">
    <source>
        <dbReference type="PROSITE" id="PS50853"/>
    </source>
</evidence>
<dbReference type="Proteomes" id="UP000735302">
    <property type="component" value="Unassembled WGS sequence"/>
</dbReference>
<feature type="domain" description="Fibronectin type-III" evidence="1">
    <location>
        <begin position="14"/>
        <end position="111"/>
    </location>
</feature>
<dbReference type="PANTHER" id="PTHR24099:SF11">
    <property type="entry name" value="FIBRONECTIN TYPE III DOMAIN-CONTAINING 3BA-RELATED"/>
    <property type="match status" value="1"/>
</dbReference>
<evidence type="ECO:0000313" key="3">
    <source>
        <dbReference type="Proteomes" id="UP000735302"/>
    </source>
</evidence>
<dbReference type="CDD" id="cd00063">
    <property type="entry name" value="FN3"/>
    <property type="match status" value="1"/>
</dbReference>
<dbReference type="InterPro" id="IPR013783">
    <property type="entry name" value="Ig-like_fold"/>
</dbReference>
<dbReference type="AlphaFoldDB" id="A0AAV3ZTM1"/>
<proteinExistence type="predicted"/>
<dbReference type="PANTHER" id="PTHR24099">
    <property type="entry name" value="E3 UBIQUITIN-PROTEIN LIGASE TRIM36-RELATED"/>
    <property type="match status" value="1"/>
</dbReference>
<reference evidence="2 3" key="1">
    <citation type="journal article" date="2021" name="Elife">
        <title>Chloroplast acquisition without the gene transfer in kleptoplastic sea slugs, Plakobranchus ocellatus.</title>
        <authorList>
            <person name="Maeda T."/>
            <person name="Takahashi S."/>
            <person name="Yoshida T."/>
            <person name="Shimamura S."/>
            <person name="Takaki Y."/>
            <person name="Nagai Y."/>
            <person name="Toyoda A."/>
            <person name="Suzuki Y."/>
            <person name="Arimoto A."/>
            <person name="Ishii H."/>
            <person name="Satoh N."/>
            <person name="Nishiyama T."/>
            <person name="Hasebe M."/>
            <person name="Maruyama T."/>
            <person name="Minagawa J."/>
            <person name="Obokata J."/>
            <person name="Shigenobu S."/>
        </authorList>
    </citation>
    <scope>NUCLEOTIDE SEQUENCE [LARGE SCALE GENOMIC DNA]</scope>
</reference>
<protein>
    <submittedName>
        <fullName evidence="2">Receptor-type tyrosine-protein phosphatase f</fullName>
    </submittedName>
</protein>
<evidence type="ECO:0000313" key="2">
    <source>
        <dbReference type="EMBL" id="GFN98459.1"/>
    </source>
</evidence>
<dbReference type="PRINTS" id="PR00014">
    <property type="entry name" value="FNTYPEIII"/>
</dbReference>
<dbReference type="SUPFAM" id="SSF49265">
    <property type="entry name" value="Fibronectin type III"/>
    <property type="match status" value="1"/>
</dbReference>
<dbReference type="SMART" id="SM00060">
    <property type="entry name" value="FN3"/>
    <property type="match status" value="1"/>
</dbReference>
<keyword evidence="2" id="KW-0675">Receptor</keyword>
<accession>A0AAV3ZTM1</accession>
<comment type="caution">
    <text evidence="2">The sequence shown here is derived from an EMBL/GenBank/DDBJ whole genome shotgun (WGS) entry which is preliminary data.</text>
</comment>
<dbReference type="PROSITE" id="PS50853">
    <property type="entry name" value="FN3"/>
    <property type="match status" value="1"/>
</dbReference>
<dbReference type="InterPro" id="IPR003961">
    <property type="entry name" value="FN3_dom"/>
</dbReference>
<dbReference type="Gene3D" id="2.60.40.10">
    <property type="entry name" value="Immunoglobulins"/>
    <property type="match status" value="1"/>
</dbReference>
<organism evidence="2 3">
    <name type="scientific">Plakobranchus ocellatus</name>
    <dbReference type="NCBI Taxonomy" id="259542"/>
    <lineage>
        <taxon>Eukaryota</taxon>
        <taxon>Metazoa</taxon>
        <taxon>Spiralia</taxon>
        <taxon>Lophotrochozoa</taxon>
        <taxon>Mollusca</taxon>
        <taxon>Gastropoda</taxon>
        <taxon>Heterobranchia</taxon>
        <taxon>Euthyneura</taxon>
        <taxon>Panpulmonata</taxon>
        <taxon>Sacoglossa</taxon>
        <taxon>Placobranchoidea</taxon>
        <taxon>Plakobranchidae</taxon>
        <taxon>Plakobranchus</taxon>
    </lineage>
</organism>
<dbReference type="InterPro" id="IPR036116">
    <property type="entry name" value="FN3_sf"/>
</dbReference>
<dbReference type="InterPro" id="IPR050617">
    <property type="entry name" value="E3_ligase_FN3/SPRY"/>
</dbReference>
<name>A0AAV3ZTM1_9GAST</name>
<dbReference type="Pfam" id="PF00041">
    <property type="entry name" value="fn3"/>
    <property type="match status" value="1"/>
</dbReference>
<sequence>MCLGPCVGSALPRAPVGLQGSGVTASSVTLRWMPDTASLEPATSYVVQYRIEPDEEGGRRGRVMEKAGIVRPSYTVTNLKPFTRYSFQVLGVNSVGRSRPSRVITVTTGEIG</sequence>